<proteinExistence type="predicted"/>
<dbReference type="Proteomes" id="UP000031668">
    <property type="component" value="Unassembled WGS sequence"/>
</dbReference>
<dbReference type="InterPro" id="IPR015915">
    <property type="entry name" value="Kelch-typ_b-propeller"/>
</dbReference>
<dbReference type="GO" id="GO:0003682">
    <property type="term" value="F:chromatin binding"/>
    <property type="evidence" value="ECO:0007669"/>
    <property type="project" value="InterPro"/>
</dbReference>
<keyword evidence="2" id="KW-1185">Reference proteome</keyword>
<dbReference type="SUPFAM" id="SSF117281">
    <property type="entry name" value="Kelch motif"/>
    <property type="match status" value="1"/>
</dbReference>
<reference evidence="1 2" key="1">
    <citation type="journal article" date="2014" name="Genome Biol. Evol.">
        <title>The genome of the myxosporean Thelohanellus kitauei shows adaptations to nutrient acquisition within its fish host.</title>
        <authorList>
            <person name="Yang Y."/>
            <person name="Xiong J."/>
            <person name="Zhou Z."/>
            <person name="Huo F."/>
            <person name="Miao W."/>
            <person name="Ran C."/>
            <person name="Liu Y."/>
            <person name="Zhang J."/>
            <person name="Feng J."/>
            <person name="Wang M."/>
            <person name="Wang M."/>
            <person name="Wang L."/>
            <person name="Yao B."/>
        </authorList>
    </citation>
    <scope>NUCLEOTIDE SEQUENCE [LARGE SCALE GENOMIC DNA]</scope>
    <source>
        <strain evidence="1">Wuqing</strain>
    </source>
</reference>
<dbReference type="PANTHER" id="PTHR46461">
    <property type="entry name" value="KELCH DOMAIN-CONTAINING PROTEIN 3"/>
    <property type="match status" value="1"/>
</dbReference>
<dbReference type="EMBL" id="JWZT01000920">
    <property type="protein sequence ID" value="KII73261.1"/>
    <property type="molecule type" value="Genomic_DNA"/>
</dbReference>
<evidence type="ECO:0000313" key="2">
    <source>
        <dbReference type="Proteomes" id="UP000031668"/>
    </source>
</evidence>
<dbReference type="PANTHER" id="PTHR46461:SF2">
    <property type="entry name" value="ATTRACTIN"/>
    <property type="match status" value="1"/>
</dbReference>
<accession>A0A0C2N0Y7</accession>
<dbReference type="OrthoDB" id="9998912at2759"/>
<comment type="caution">
    <text evidence="1">The sequence shown here is derived from an EMBL/GenBank/DDBJ whole genome shotgun (WGS) entry which is preliminary data.</text>
</comment>
<dbReference type="Pfam" id="PF24681">
    <property type="entry name" value="Kelch_KLHDC2_KLHL20_DRC7"/>
    <property type="match status" value="1"/>
</dbReference>
<dbReference type="GO" id="GO:0005737">
    <property type="term" value="C:cytoplasm"/>
    <property type="evidence" value="ECO:0007669"/>
    <property type="project" value="TreeGrafter"/>
</dbReference>
<sequence length="191" mass="22222">MEEKMFKATQVIQNLGMIMFPMNRVGHRMIAIDELVIIYGGYTFPGNGYDELWIYDCTRQKWRLFTLPDLLKDTCKNSSICANGSKIYIFGAPDMFGPQDIQNTLFAFDVRTLMWMDLFKELKNSEHRPPNMKTSNVMYDGESIYILGIDMDDVGVMYKFCLKKFLLSVITHVGDLRHPDYPGHCTLFKKR</sequence>
<dbReference type="AlphaFoldDB" id="A0A0C2N0Y7"/>
<gene>
    <name evidence="1" type="ORF">RF11_13128</name>
</gene>
<dbReference type="InterPro" id="IPR052637">
    <property type="entry name" value="KLHDC3-like"/>
</dbReference>
<organism evidence="1 2">
    <name type="scientific">Thelohanellus kitauei</name>
    <name type="common">Myxosporean</name>
    <dbReference type="NCBI Taxonomy" id="669202"/>
    <lineage>
        <taxon>Eukaryota</taxon>
        <taxon>Metazoa</taxon>
        <taxon>Cnidaria</taxon>
        <taxon>Myxozoa</taxon>
        <taxon>Myxosporea</taxon>
        <taxon>Bivalvulida</taxon>
        <taxon>Platysporina</taxon>
        <taxon>Myxobolidae</taxon>
        <taxon>Thelohanellus</taxon>
    </lineage>
</organism>
<protein>
    <submittedName>
        <fullName evidence="1">Host cell factor</fullName>
    </submittedName>
</protein>
<evidence type="ECO:0000313" key="1">
    <source>
        <dbReference type="EMBL" id="KII73261.1"/>
    </source>
</evidence>
<dbReference type="Gene3D" id="2.120.10.80">
    <property type="entry name" value="Kelch-type beta propeller"/>
    <property type="match status" value="1"/>
</dbReference>
<name>A0A0C2N0Y7_THEKT</name>